<evidence type="ECO:0000313" key="1">
    <source>
        <dbReference type="EMBL" id="MFB9095055.1"/>
    </source>
</evidence>
<proteinExistence type="predicted"/>
<gene>
    <name evidence="1" type="ORF">ACFFVF_00880</name>
</gene>
<dbReference type="EMBL" id="JBHMEY010000001">
    <property type="protein sequence ID" value="MFB9095055.1"/>
    <property type="molecule type" value="Genomic_DNA"/>
</dbReference>
<protein>
    <submittedName>
        <fullName evidence="1">Uncharacterized protein</fullName>
    </submittedName>
</protein>
<dbReference type="RefSeq" id="WP_236454830.1">
    <property type="nucleotide sequence ID" value="NZ_CBCSGE010000007.1"/>
</dbReference>
<organism evidence="1 2">
    <name type="scientific">Flavobacterium jumunjinense</name>
    <dbReference type="NCBI Taxonomy" id="998845"/>
    <lineage>
        <taxon>Bacteria</taxon>
        <taxon>Pseudomonadati</taxon>
        <taxon>Bacteroidota</taxon>
        <taxon>Flavobacteriia</taxon>
        <taxon>Flavobacteriales</taxon>
        <taxon>Flavobacteriaceae</taxon>
        <taxon>Flavobacterium</taxon>
    </lineage>
</organism>
<accession>A0ABV5GI50</accession>
<reference evidence="1 2" key="1">
    <citation type="submission" date="2024-09" db="EMBL/GenBank/DDBJ databases">
        <authorList>
            <person name="Sun Q."/>
            <person name="Mori K."/>
        </authorList>
    </citation>
    <scope>NUCLEOTIDE SEQUENCE [LARGE SCALE GENOMIC DNA]</scope>
    <source>
        <strain evidence="1 2">CECT 7955</strain>
    </source>
</reference>
<evidence type="ECO:0000313" key="2">
    <source>
        <dbReference type="Proteomes" id="UP001589607"/>
    </source>
</evidence>
<comment type="caution">
    <text evidence="1">The sequence shown here is derived from an EMBL/GenBank/DDBJ whole genome shotgun (WGS) entry which is preliminary data.</text>
</comment>
<sequence length="128" mass="15561">MQTVDINIEDIKKQNEKILKKLNEVYPELKLTANAKRERIKFFDHFFLKYINILEIKEDIKYILTHKNKEELLTKEEIDEVETIEAFFESDFYAELTRKSTRFFMHREFVLIPIIIGNLNTIKYKLKE</sequence>
<dbReference type="Proteomes" id="UP001589607">
    <property type="component" value="Unassembled WGS sequence"/>
</dbReference>
<name>A0ABV5GI50_9FLAO</name>
<keyword evidence="2" id="KW-1185">Reference proteome</keyword>